<proteinExistence type="predicted"/>
<reference evidence="2" key="1">
    <citation type="submission" date="2023-06" db="EMBL/GenBank/DDBJ databases">
        <authorList>
            <person name="Kurt Z."/>
        </authorList>
    </citation>
    <scope>NUCLEOTIDE SEQUENCE</scope>
</reference>
<evidence type="ECO:0000313" key="4">
    <source>
        <dbReference type="EMBL" id="CAL6028209.1"/>
    </source>
</evidence>
<dbReference type="Proteomes" id="UP001642409">
    <property type="component" value="Unassembled WGS sequence"/>
</dbReference>
<evidence type="ECO:0000256" key="1">
    <source>
        <dbReference type="SAM" id="Coils"/>
    </source>
</evidence>
<dbReference type="EMBL" id="CATOUU010000813">
    <property type="protein sequence ID" value="CAI9950582.1"/>
    <property type="molecule type" value="Genomic_DNA"/>
</dbReference>
<keyword evidence="6" id="KW-1185">Reference proteome</keyword>
<protein>
    <submittedName>
        <fullName evidence="4">Hypothetical_protein</fullName>
    </submittedName>
</protein>
<reference evidence="4 6" key="2">
    <citation type="submission" date="2024-07" db="EMBL/GenBank/DDBJ databases">
        <authorList>
            <person name="Akdeniz Z."/>
        </authorList>
    </citation>
    <scope>NUCLEOTIDE SEQUENCE [LARGE SCALE GENOMIC DNA]</scope>
</reference>
<evidence type="ECO:0000313" key="5">
    <source>
        <dbReference type="EMBL" id="CAL6083630.1"/>
    </source>
</evidence>
<dbReference type="AlphaFoldDB" id="A0AA86QCI5"/>
<organism evidence="2">
    <name type="scientific">Hexamita inflata</name>
    <dbReference type="NCBI Taxonomy" id="28002"/>
    <lineage>
        <taxon>Eukaryota</taxon>
        <taxon>Metamonada</taxon>
        <taxon>Diplomonadida</taxon>
        <taxon>Hexamitidae</taxon>
        <taxon>Hexamitinae</taxon>
        <taxon>Hexamita</taxon>
    </lineage>
</organism>
<dbReference type="EMBL" id="CAXDID020000373">
    <property type="protein sequence ID" value="CAL6083630.1"/>
    <property type="molecule type" value="Genomic_DNA"/>
</dbReference>
<evidence type="ECO:0000313" key="2">
    <source>
        <dbReference type="EMBL" id="CAI9950582.1"/>
    </source>
</evidence>
<evidence type="ECO:0000313" key="6">
    <source>
        <dbReference type="Proteomes" id="UP001642409"/>
    </source>
</evidence>
<comment type="caution">
    <text evidence="2">The sequence shown here is derived from an EMBL/GenBank/DDBJ whole genome shotgun (WGS) entry which is preliminary data.</text>
</comment>
<accession>A0AA86QCI5</accession>
<dbReference type="EMBL" id="CATOUU010000918">
    <property type="protein sequence ID" value="CAI9959550.1"/>
    <property type="molecule type" value="Genomic_DNA"/>
</dbReference>
<gene>
    <name evidence="4" type="ORF">HINF_LOCUS31699</name>
    <name evidence="2" type="ORF">HINF_LOCUS38227</name>
    <name evidence="3" type="ORF">HINF_LOCUS47195</name>
    <name evidence="5" type="ORF">HINF_LOCUS61817</name>
</gene>
<name>A0AA86QCI5_9EUKA</name>
<feature type="coiled-coil region" evidence="1">
    <location>
        <begin position="9"/>
        <end position="43"/>
    </location>
</feature>
<keyword evidence="1" id="KW-0175">Coiled coil</keyword>
<sequence length="177" mass="20435">MNESINQSLERISSNIAQLMSVVQKQQQQIQFLMNERQKQNQKQNLAQKAFKKPEPQVKNNPILINQEQISRSSTSLNEFQKARMAQSCFNIIQSKYDLNSLLVSGISEQMVFQTLQQNKQQIIFDTTTTKSLDQSLLKFAYKFSSQINICQLLLKNSSQDTLETIKKQLEIFLGIV</sequence>
<evidence type="ECO:0000313" key="3">
    <source>
        <dbReference type="EMBL" id="CAI9959550.1"/>
    </source>
</evidence>
<dbReference type="EMBL" id="CAXDID020000106">
    <property type="protein sequence ID" value="CAL6028209.1"/>
    <property type="molecule type" value="Genomic_DNA"/>
</dbReference>